<organism evidence="10 11">
    <name type="scientific">Corynebacterium uterequi</name>
    <dbReference type="NCBI Taxonomy" id="1072256"/>
    <lineage>
        <taxon>Bacteria</taxon>
        <taxon>Bacillati</taxon>
        <taxon>Actinomycetota</taxon>
        <taxon>Actinomycetes</taxon>
        <taxon>Mycobacteriales</taxon>
        <taxon>Corynebacteriaceae</taxon>
        <taxon>Corynebacterium</taxon>
    </lineage>
</organism>
<feature type="binding site" evidence="7">
    <location>
        <begin position="219"/>
        <end position="220"/>
    </location>
    <ligand>
        <name>substrate</name>
    </ligand>
</feature>
<evidence type="ECO:0000259" key="9">
    <source>
        <dbReference type="Pfam" id="PF01979"/>
    </source>
</evidence>
<dbReference type="InterPro" id="IPR003764">
    <property type="entry name" value="GlcNAc_6-P_deAcase"/>
</dbReference>
<feature type="active site" description="Proton donor/acceptor" evidence="6">
    <location>
        <position position="276"/>
    </location>
</feature>
<comment type="similarity">
    <text evidence="1 5">Belongs to the metallo-dependent hydrolases superfamily. NagA family.</text>
</comment>
<evidence type="ECO:0000256" key="2">
    <source>
        <dbReference type="ARBA" id="ARBA00022723"/>
    </source>
</evidence>
<dbReference type="SUPFAM" id="SSF51556">
    <property type="entry name" value="Metallo-dependent hydrolases"/>
    <property type="match status" value="1"/>
</dbReference>
<dbReference type="GO" id="GO:0006046">
    <property type="term" value="P:N-acetylglucosamine catabolic process"/>
    <property type="evidence" value="ECO:0007669"/>
    <property type="project" value="TreeGrafter"/>
</dbReference>
<feature type="binding site" evidence="8">
    <location>
        <position position="124"/>
    </location>
    <ligand>
        <name>Zn(2+)</name>
        <dbReference type="ChEBI" id="CHEBI:29105"/>
    </ligand>
</feature>
<feature type="binding site" evidence="7">
    <location>
        <position position="254"/>
    </location>
    <ligand>
        <name>substrate</name>
    </ligand>
</feature>
<feature type="binding site" evidence="8">
    <location>
        <position position="190"/>
    </location>
    <ligand>
        <name>Zn(2+)</name>
        <dbReference type="ChEBI" id="CHEBI:29105"/>
    </ligand>
</feature>
<comment type="cofactor">
    <cofactor evidence="8">
        <name>a divalent metal cation</name>
        <dbReference type="ChEBI" id="CHEBI:60240"/>
    </cofactor>
    <text evidence="8">Binds 1 divalent metal cation per subunit.</text>
</comment>
<dbReference type="KEGG" id="cut:CUTER_09385"/>
<evidence type="ECO:0000256" key="3">
    <source>
        <dbReference type="ARBA" id="ARBA00022801"/>
    </source>
</evidence>
<dbReference type="InterPro" id="IPR011059">
    <property type="entry name" value="Metal-dep_hydrolase_composite"/>
</dbReference>
<dbReference type="GO" id="GO:0008448">
    <property type="term" value="F:N-acetylglucosamine-6-phosphate deacetylase activity"/>
    <property type="evidence" value="ECO:0007669"/>
    <property type="project" value="UniProtKB-EC"/>
</dbReference>
<evidence type="ECO:0000313" key="10">
    <source>
        <dbReference type="EMBL" id="AKK11845.1"/>
    </source>
</evidence>
<evidence type="ECO:0000256" key="1">
    <source>
        <dbReference type="ARBA" id="ARBA00010716"/>
    </source>
</evidence>
<feature type="binding site" evidence="7">
    <location>
        <begin position="310"/>
        <end position="312"/>
    </location>
    <ligand>
        <name>substrate</name>
    </ligand>
</feature>
<proteinExistence type="inferred from homology"/>
<dbReference type="GO" id="GO:0046872">
    <property type="term" value="F:metal ion binding"/>
    <property type="evidence" value="ECO:0007669"/>
    <property type="project" value="UniProtKB-KW"/>
</dbReference>
<reference evidence="11" key="2">
    <citation type="submission" date="2015-05" db="EMBL/GenBank/DDBJ databases">
        <title>Complete genome sequence of Corynebacterium uterequi DSM 45634, isolated from the uterus of a maiden mare.</title>
        <authorList>
            <person name="Ruckert C."/>
            <person name="Albersmeier A."/>
            <person name="Winkler A."/>
            <person name="Tauch A."/>
        </authorList>
    </citation>
    <scope>NUCLEOTIDE SEQUENCE [LARGE SCALE GENOMIC DNA]</scope>
    <source>
        <strain evidence="11">DSM 45634</strain>
    </source>
</reference>
<dbReference type="OrthoDB" id="9776488at2"/>
<dbReference type="PANTHER" id="PTHR11113">
    <property type="entry name" value="N-ACETYLGLUCOSAMINE-6-PHOSPHATE DEACETYLASE"/>
    <property type="match status" value="1"/>
</dbReference>
<dbReference type="PATRIC" id="fig|1072256.5.peg.1848"/>
<evidence type="ECO:0000313" key="11">
    <source>
        <dbReference type="Proteomes" id="UP000035548"/>
    </source>
</evidence>
<dbReference type="InterPro" id="IPR006680">
    <property type="entry name" value="Amidohydro-rel"/>
</dbReference>
<protein>
    <submittedName>
        <fullName evidence="10">N-acetylglucosamine-6-phosphate deacetylase</fullName>
        <ecNumber evidence="10">3.5.1.25</ecNumber>
    </submittedName>
</protein>
<evidence type="ECO:0000256" key="5">
    <source>
        <dbReference type="PIRNR" id="PIRNR038994"/>
    </source>
</evidence>
<evidence type="ECO:0000256" key="4">
    <source>
        <dbReference type="ARBA" id="ARBA00023277"/>
    </source>
</evidence>
<dbReference type="Gene3D" id="3.20.20.140">
    <property type="entry name" value="Metal-dependent hydrolases"/>
    <property type="match status" value="1"/>
</dbReference>
<dbReference type="PIRSF" id="PIRSF038994">
    <property type="entry name" value="NagA"/>
    <property type="match status" value="1"/>
</dbReference>
<dbReference type="Pfam" id="PF01979">
    <property type="entry name" value="Amidohydro_1"/>
    <property type="match status" value="1"/>
</dbReference>
<reference evidence="10 11" key="1">
    <citation type="journal article" date="2015" name="Genome Announc.">
        <title>Virulence Factor Genes Detected in the Complete Genome Sequence of Corynebacterium uterequi DSM 45634, Isolated from the Uterus of a Maiden Mare.</title>
        <authorList>
            <person name="Ruckert C."/>
            <person name="Kriete M."/>
            <person name="Jaenicke S."/>
            <person name="Winkler A."/>
            <person name="Tauch A."/>
        </authorList>
    </citation>
    <scope>NUCLEOTIDE SEQUENCE [LARGE SCALE GENOMIC DNA]</scope>
    <source>
        <strain evidence="10 11">DSM 45634</strain>
    </source>
</reference>
<feature type="binding site" evidence="7">
    <location>
        <position position="227"/>
    </location>
    <ligand>
        <name>substrate</name>
    </ligand>
</feature>
<evidence type="ECO:0000256" key="6">
    <source>
        <dbReference type="PIRSR" id="PIRSR038994-1"/>
    </source>
</evidence>
<dbReference type="InterPro" id="IPR032466">
    <property type="entry name" value="Metal_Hydrolase"/>
</dbReference>
<dbReference type="PANTHER" id="PTHR11113:SF14">
    <property type="entry name" value="N-ACETYLGLUCOSAMINE-6-PHOSPHATE DEACETYLASE"/>
    <property type="match status" value="1"/>
</dbReference>
<dbReference type="EMBL" id="CP011546">
    <property type="protein sequence ID" value="AKK11845.1"/>
    <property type="molecule type" value="Genomic_DNA"/>
</dbReference>
<feature type="binding site" evidence="7">
    <location>
        <position position="135"/>
    </location>
    <ligand>
        <name>substrate</name>
    </ligand>
</feature>
<dbReference type="Proteomes" id="UP000035548">
    <property type="component" value="Chromosome"/>
</dbReference>
<keyword evidence="2 8" id="KW-0479">Metal-binding</keyword>
<feature type="binding site" evidence="8">
    <location>
        <position position="216"/>
    </location>
    <ligand>
        <name>Zn(2+)</name>
        <dbReference type="ChEBI" id="CHEBI:29105"/>
    </ligand>
</feature>
<dbReference type="AlphaFoldDB" id="A0A0G3HGG7"/>
<evidence type="ECO:0000256" key="7">
    <source>
        <dbReference type="PIRSR" id="PIRSR038994-2"/>
    </source>
</evidence>
<name>A0A0G3HGG7_9CORY</name>
<evidence type="ECO:0000256" key="8">
    <source>
        <dbReference type="PIRSR" id="PIRSR038994-3"/>
    </source>
</evidence>
<keyword evidence="3 5" id="KW-0378">Hydrolase</keyword>
<keyword evidence="4 5" id="KW-0119">Carbohydrate metabolism</keyword>
<accession>A0A0G3HGG7</accession>
<dbReference type="STRING" id="1072256.CUTER_09385"/>
<sequence>MTEPHSTTTLEGRIVTATGVIEHGRLTLNGETIESVEALDSTPEPGAPTFVPGFVDIHNHGGFGGAFPTGSTEDCRKAAAYHLSRGTTTLVASLVSATEEEITAQVERLAPLVDDGTIDGIHLEGPFINPCRCGAQAPSRIQEGDPEMFARILEAAGGRVKSITLAPETAHLPELLELCARYRVIASYGHSDADAPTTHAALAAARESGAVVTATHLFNAMPQIHHRDPGIAAAMINAAADGTAAAELVADGVHLADETVDFVVASAPEHSFAVTDSMEAAGLPDGAYRLGPLEVTVAEGVARLTEGGAIAGGTSTLYDQYLRFAARHGEVAAVRFTATNATEVFAKVSDSLLGGDLVPGARADIVALHPNNQIAAVYHRGKEVSLT</sequence>
<dbReference type="EC" id="3.5.1.25" evidence="10"/>
<feature type="domain" description="Amidohydrolase-related" evidence="9">
    <location>
        <begin position="51"/>
        <end position="383"/>
    </location>
</feature>
<keyword evidence="11" id="KW-1185">Reference proteome</keyword>
<dbReference type="RefSeq" id="WP_047260169.1">
    <property type="nucleotide sequence ID" value="NZ_CP011546.1"/>
</dbReference>
<dbReference type="Gene3D" id="2.30.40.10">
    <property type="entry name" value="Urease, subunit C, domain 1"/>
    <property type="match status" value="1"/>
</dbReference>
<gene>
    <name evidence="10" type="ORF">CUTER_09385</name>
</gene>
<dbReference type="SUPFAM" id="SSF51338">
    <property type="entry name" value="Composite domain of metallo-dependent hydrolases"/>
    <property type="match status" value="1"/>
</dbReference>